<reference evidence="1" key="1">
    <citation type="journal article" date="2023" name="G3 (Bethesda)">
        <title>A reference genome for the long-term kleptoplast-retaining sea slug Elysia crispata morphotype clarki.</title>
        <authorList>
            <person name="Eastman K.E."/>
            <person name="Pendleton A.L."/>
            <person name="Shaikh M.A."/>
            <person name="Suttiyut T."/>
            <person name="Ogas R."/>
            <person name="Tomko P."/>
            <person name="Gavelis G."/>
            <person name="Widhalm J.R."/>
            <person name="Wisecaver J.H."/>
        </authorList>
    </citation>
    <scope>NUCLEOTIDE SEQUENCE</scope>
    <source>
        <strain evidence="1">ECLA1</strain>
    </source>
</reference>
<accession>A0AAE0YVA7</accession>
<dbReference type="Proteomes" id="UP001283361">
    <property type="component" value="Unassembled WGS sequence"/>
</dbReference>
<keyword evidence="2" id="KW-1185">Reference proteome</keyword>
<sequence>MGTKDRAAEGHHRLQSNLFSYSGIKDRAAGGHHRRCPICSHTVASKIGQQRDIIGSIPICSHTVASKIGQQRDIISSVPMCPYRWTPKIGQQRDIIGSVPMCPYRWTPKIGQQRDIIGSVPMCPHRWTPKIGQQRDIIGSIPICSHTVASKIGQQRDIIGSIPICSHTCLLSYRGTKKKLAVWHYRLYTNLLLNKGTRVLARTEAKLQDYELRRDKNLIFYRILFRQSPPAECKCWSNACDIDSAKVPMKQQPVGDQIIKTGGECSPIE</sequence>
<proteinExistence type="predicted"/>
<protein>
    <submittedName>
        <fullName evidence="1">Uncharacterized protein</fullName>
    </submittedName>
</protein>
<dbReference type="EMBL" id="JAWDGP010005352">
    <property type="protein sequence ID" value="KAK3757687.1"/>
    <property type="molecule type" value="Genomic_DNA"/>
</dbReference>
<gene>
    <name evidence="1" type="ORF">RRG08_000196</name>
</gene>
<evidence type="ECO:0000313" key="1">
    <source>
        <dbReference type="EMBL" id="KAK3757687.1"/>
    </source>
</evidence>
<comment type="caution">
    <text evidence="1">The sequence shown here is derived from an EMBL/GenBank/DDBJ whole genome shotgun (WGS) entry which is preliminary data.</text>
</comment>
<name>A0AAE0YVA7_9GAST</name>
<dbReference type="AlphaFoldDB" id="A0AAE0YVA7"/>
<organism evidence="1 2">
    <name type="scientific">Elysia crispata</name>
    <name type="common">lettuce slug</name>
    <dbReference type="NCBI Taxonomy" id="231223"/>
    <lineage>
        <taxon>Eukaryota</taxon>
        <taxon>Metazoa</taxon>
        <taxon>Spiralia</taxon>
        <taxon>Lophotrochozoa</taxon>
        <taxon>Mollusca</taxon>
        <taxon>Gastropoda</taxon>
        <taxon>Heterobranchia</taxon>
        <taxon>Euthyneura</taxon>
        <taxon>Panpulmonata</taxon>
        <taxon>Sacoglossa</taxon>
        <taxon>Placobranchoidea</taxon>
        <taxon>Plakobranchidae</taxon>
        <taxon>Elysia</taxon>
    </lineage>
</organism>
<evidence type="ECO:0000313" key="2">
    <source>
        <dbReference type="Proteomes" id="UP001283361"/>
    </source>
</evidence>